<dbReference type="Proteomes" id="UP000004410">
    <property type="component" value="Unassembled WGS sequence"/>
</dbReference>
<dbReference type="GO" id="GO:0009254">
    <property type="term" value="P:peptidoglycan turnover"/>
    <property type="evidence" value="ECO:0007669"/>
    <property type="project" value="TreeGrafter"/>
</dbReference>
<dbReference type="PaxDb" id="411470-RUMGNA_02100"/>
<dbReference type="Gene3D" id="3.40.80.10">
    <property type="entry name" value="Peptidoglycan recognition protein-like"/>
    <property type="match status" value="1"/>
</dbReference>
<evidence type="ECO:0000313" key="6">
    <source>
        <dbReference type="EMBL" id="EDN77497.1"/>
    </source>
</evidence>
<dbReference type="EMBL" id="AAYG02000016">
    <property type="protein sequence ID" value="EDN77497.1"/>
    <property type="molecule type" value="Genomic_DNA"/>
</dbReference>
<evidence type="ECO:0000256" key="3">
    <source>
        <dbReference type="ARBA" id="ARBA00022801"/>
    </source>
</evidence>
<dbReference type="AlphaFoldDB" id="A7B3H1"/>
<reference evidence="6 7" key="1">
    <citation type="submission" date="2007-04" db="EMBL/GenBank/DDBJ databases">
        <authorList>
            <person name="Fulton L."/>
            <person name="Clifton S."/>
            <person name="Fulton B."/>
            <person name="Xu J."/>
            <person name="Minx P."/>
            <person name="Pepin K.H."/>
            <person name="Johnson M."/>
            <person name="Thiruvilangam P."/>
            <person name="Bhonagiri V."/>
            <person name="Nash W.E."/>
            <person name="Mardis E.R."/>
            <person name="Wilson R.K."/>
        </authorList>
    </citation>
    <scope>NUCLEOTIDE SEQUENCE [LARGE SCALE GENOMIC DNA]</scope>
    <source>
        <strain evidence="6 7">ATCC 29149</strain>
    </source>
</reference>
<dbReference type="eggNOG" id="COG5632">
    <property type="taxonomic scope" value="Bacteria"/>
</dbReference>
<proteinExistence type="predicted"/>
<comment type="caution">
    <text evidence="6">The sequence shown here is derived from an EMBL/GenBank/DDBJ whole genome shotgun (WGS) entry which is preliminary data.</text>
</comment>
<evidence type="ECO:0000259" key="5">
    <source>
        <dbReference type="SMART" id="SM00644"/>
    </source>
</evidence>
<dbReference type="CDD" id="cd06583">
    <property type="entry name" value="PGRP"/>
    <property type="match status" value="1"/>
</dbReference>
<dbReference type="EC" id="3.5.1.28" evidence="2"/>
<accession>A7B3H1</accession>
<organism evidence="6 7">
    <name type="scientific">Mediterraneibacter gnavus (strain ATCC 29149 / DSM 114966 / JCM 6515 / VPI C7-9)</name>
    <name type="common">Ruminococcus gnavus</name>
    <dbReference type="NCBI Taxonomy" id="411470"/>
    <lineage>
        <taxon>Bacteria</taxon>
        <taxon>Bacillati</taxon>
        <taxon>Bacillota</taxon>
        <taxon>Clostridia</taxon>
        <taxon>Lachnospirales</taxon>
        <taxon>Lachnospiraceae</taxon>
        <taxon>Mediterraneibacter</taxon>
    </lineage>
</organism>
<dbReference type="InterPro" id="IPR002502">
    <property type="entry name" value="Amidase_domain"/>
</dbReference>
<sequence>MPEQETVPAFLKSGVQMKIRSNRRKRRRYGRGRSDRKVFYARAGLAALLLLTIVLILRSCISKKQGEMRADVDASRPEIDVQLLDINEYSRPEIESDGITGIVIHYTANPGSTAQENRDYFEGLKDTHETSASSNFVVGLEGEIIQCVPTWEVAYASNERNKDTISIECCHPDETGKFTEETYQSMVQLTAWLCRKYSLTADTVIRHYDVTGKNCPKYFVENEEAWANFKEDVANALAKGGTD</sequence>
<dbReference type="InterPro" id="IPR051206">
    <property type="entry name" value="NAMLAA_amidase_2"/>
</dbReference>
<keyword evidence="4" id="KW-0961">Cell wall biogenesis/degradation</keyword>
<protein>
    <recommendedName>
        <fullName evidence="2">N-acetylmuramoyl-L-alanine amidase</fullName>
        <ecNumber evidence="2">3.5.1.28</ecNumber>
    </recommendedName>
</protein>
<dbReference type="GO" id="GO:0071555">
    <property type="term" value="P:cell wall organization"/>
    <property type="evidence" value="ECO:0007669"/>
    <property type="project" value="UniProtKB-KW"/>
</dbReference>
<dbReference type="SMART" id="SM00644">
    <property type="entry name" value="Ami_2"/>
    <property type="match status" value="1"/>
</dbReference>
<dbReference type="PANTHER" id="PTHR30417">
    <property type="entry name" value="N-ACETYLMURAMOYL-L-ALANINE AMIDASE AMID"/>
    <property type="match status" value="1"/>
</dbReference>
<dbReference type="GO" id="GO:0009253">
    <property type="term" value="P:peptidoglycan catabolic process"/>
    <property type="evidence" value="ECO:0007669"/>
    <property type="project" value="InterPro"/>
</dbReference>
<evidence type="ECO:0000313" key="7">
    <source>
        <dbReference type="Proteomes" id="UP000004410"/>
    </source>
</evidence>
<comment type="catalytic activity">
    <reaction evidence="1">
        <text>Hydrolyzes the link between N-acetylmuramoyl residues and L-amino acid residues in certain cell-wall glycopeptides.</text>
        <dbReference type="EC" id="3.5.1.28"/>
    </reaction>
</comment>
<dbReference type="GO" id="GO:0008745">
    <property type="term" value="F:N-acetylmuramoyl-L-alanine amidase activity"/>
    <property type="evidence" value="ECO:0007669"/>
    <property type="project" value="UniProtKB-EC"/>
</dbReference>
<dbReference type="Pfam" id="PF01510">
    <property type="entry name" value="Amidase_2"/>
    <property type="match status" value="1"/>
</dbReference>
<feature type="domain" description="N-acetylmuramoyl-L-alanine amidase" evidence="5">
    <location>
        <begin position="89"/>
        <end position="225"/>
    </location>
</feature>
<gene>
    <name evidence="6" type="ORF">RUMGNA_02100</name>
</gene>
<dbReference type="SUPFAM" id="SSF55846">
    <property type="entry name" value="N-acetylmuramoyl-L-alanine amidase-like"/>
    <property type="match status" value="1"/>
</dbReference>
<keyword evidence="3" id="KW-0378">Hydrolase</keyword>
<dbReference type="InterPro" id="IPR036505">
    <property type="entry name" value="Amidase/PGRP_sf"/>
</dbReference>
<dbReference type="PANTHER" id="PTHR30417:SF1">
    <property type="entry name" value="N-ACETYLMURAMOYL-L-ALANINE AMIDASE AMID"/>
    <property type="match status" value="1"/>
</dbReference>
<evidence type="ECO:0000256" key="2">
    <source>
        <dbReference type="ARBA" id="ARBA00011901"/>
    </source>
</evidence>
<evidence type="ECO:0000256" key="4">
    <source>
        <dbReference type="ARBA" id="ARBA00023316"/>
    </source>
</evidence>
<reference evidence="6 7" key="2">
    <citation type="submission" date="2007-06" db="EMBL/GenBank/DDBJ databases">
        <title>Draft genome sequence of Ruminococcus gnavus (ATCC 29149).</title>
        <authorList>
            <person name="Sudarsanam P."/>
            <person name="Ley R."/>
            <person name="Guruge J."/>
            <person name="Turnbaugh P.J."/>
            <person name="Mahowald M."/>
            <person name="Liep D."/>
            <person name="Gordon J."/>
        </authorList>
    </citation>
    <scope>NUCLEOTIDE SEQUENCE [LARGE SCALE GENOMIC DNA]</scope>
    <source>
        <strain evidence="6 7">ATCC 29149</strain>
    </source>
</reference>
<name>A7B3H1_MEDG7</name>
<evidence type="ECO:0000256" key="1">
    <source>
        <dbReference type="ARBA" id="ARBA00001561"/>
    </source>
</evidence>